<dbReference type="InterPro" id="IPR000595">
    <property type="entry name" value="cNMP-bd_dom"/>
</dbReference>
<keyword evidence="2" id="KW-0418">Kinase</keyword>
<keyword evidence="3" id="KW-1185">Reference proteome</keyword>
<dbReference type="InterPro" id="IPR014710">
    <property type="entry name" value="RmlC-like_jellyroll"/>
</dbReference>
<reference evidence="2 3" key="1">
    <citation type="submission" date="2016-10" db="EMBL/GenBank/DDBJ databases">
        <authorList>
            <person name="de Groot N.N."/>
        </authorList>
    </citation>
    <scope>NUCLEOTIDE SEQUENCE [LARGE SCALE GENOMIC DNA]</scope>
    <source>
        <strain evidence="2 3">DSM 6793</strain>
    </source>
</reference>
<gene>
    <name evidence="2" type="ORF">SAMN05421780_110131</name>
</gene>
<evidence type="ECO:0000313" key="3">
    <source>
        <dbReference type="Proteomes" id="UP000199514"/>
    </source>
</evidence>
<dbReference type="SUPFAM" id="SSF51206">
    <property type="entry name" value="cAMP-binding domain-like"/>
    <property type="match status" value="1"/>
</dbReference>
<name>A0A1I1MKI4_9BACT</name>
<dbReference type="InterPro" id="IPR018490">
    <property type="entry name" value="cNMP-bd_dom_sf"/>
</dbReference>
<dbReference type="EMBL" id="FOLE01000010">
    <property type="protein sequence ID" value="SFC83153.1"/>
    <property type="molecule type" value="Genomic_DNA"/>
</dbReference>
<dbReference type="OrthoDB" id="667553at2"/>
<organism evidence="2 3">
    <name type="scientific">Flexibacter flexilis DSM 6793</name>
    <dbReference type="NCBI Taxonomy" id="927664"/>
    <lineage>
        <taxon>Bacteria</taxon>
        <taxon>Pseudomonadati</taxon>
        <taxon>Bacteroidota</taxon>
        <taxon>Cytophagia</taxon>
        <taxon>Cytophagales</taxon>
        <taxon>Flexibacteraceae</taxon>
        <taxon>Flexibacter</taxon>
    </lineage>
</organism>
<feature type="domain" description="Cyclic nucleotide-binding" evidence="1">
    <location>
        <begin position="51"/>
        <end position="128"/>
    </location>
</feature>
<protein>
    <submittedName>
        <fullName evidence="2">cAMP-binding domain of CRP or a regulatory subunit of cAMP-dependent protein kinases</fullName>
    </submittedName>
</protein>
<evidence type="ECO:0000259" key="1">
    <source>
        <dbReference type="Pfam" id="PF00027"/>
    </source>
</evidence>
<dbReference type="Gene3D" id="2.60.120.10">
    <property type="entry name" value="Jelly Rolls"/>
    <property type="match status" value="1"/>
</dbReference>
<dbReference type="Proteomes" id="UP000199514">
    <property type="component" value="Unassembled WGS sequence"/>
</dbReference>
<accession>A0A1I1MKI4</accession>
<evidence type="ECO:0000313" key="2">
    <source>
        <dbReference type="EMBL" id="SFC83153.1"/>
    </source>
</evidence>
<dbReference type="Pfam" id="PF00027">
    <property type="entry name" value="cNMP_binding"/>
    <property type="match status" value="1"/>
</dbReference>
<keyword evidence="2" id="KW-0808">Transferase</keyword>
<dbReference type="STRING" id="927664.SAMN05421780_110131"/>
<proteinExistence type="predicted"/>
<dbReference type="GO" id="GO:0016301">
    <property type="term" value="F:kinase activity"/>
    <property type="evidence" value="ECO:0007669"/>
    <property type="project" value="UniProtKB-KW"/>
</dbReference>
<dbReference type="AlphaFoldDB" id="A0A1I1MKI4"/>
<sequence>MQRKCLFCFNKTLNYFEFMQESLQNIRTLIASLIDINDEEWAYYSAMFELKKFKKKEIILQVGEVAKSVFFVNRGLLRIYFLDKNQKECTFHFAQELSFATDYESFLRKTPSKYSIQAMEDTEVVIMSHFMVHDGYKGLRYGEKLGRVLAETHFFLFSNKLLELYTQTPLERYEQMNKLFPKILQRVPQHYIASYLNISSVHLSRIINEQPRN</sequence>